<dbReference type="Proteomes" id="UP001445076">
    <property type="component" value="Unassembled WGS sequence"/>
</dbReference>
<keyword evidence="9" id="KW-0812">Transmembrane</keyword>
<dbReference type="InterPro" id="IPR051427">
    <property type="entry name" value="Nectin/Nectin-like"/>
</dbReference>
<evidence type="ECO:0000313" key="13">
    <source>
        <dbReference type="Proteomes" id="UP001445076"/>
    </source>
</evidence>
<keyword evidence="9" id="KW-1133">Transmembrane helix</keyword>
<evidence type="ECO:0000256" key="8">
    <source>
        <dbReference type="SAM" id="MobiDB-lite"/>
    </source>
</evidence>
<dbReference type="PANTHER" id="PTHR23277">
    <property type="entry name" value="NECTIN-RELATED"/>
    <property type="match status" value="1"/>
</dbReference>
<protein>
    <recommendedName>
        <fullName evidence="11">Ig-like domain-containing protein</fullName>
    </recommendedName>
</protein>
<evidence type="ECO:0000259" key="11">
    <source>
        <dbReference type="PROSITE" id="PS50835"/>
    </source>
</evidence>
<evidence type="ECO:0000256" key="3">
    <source>
        <dbReference type="ARBA" id="ARBA00022737"/>
    </source>
</evidence>
<feature type="compositionally biased region" description="Polar residues" evidence="8">
    <location>
        <begin position="512"/>
        <end position="523"/>
    </location>
</feature>
<evidence type="ECO:0000256" key="4">
    <source>
        <dbReference type="ARBA" id="ARBA00022889"/>
    </source>
</evidence>
<dbReference type="GO" id="GO:0007156">
    <property type="term" value="P:homophilic cell adhesion via plasma membrane adhesion molecules"/>
    <property type="evidence" value="ECO:0007669"/>
    <property type="project" value="TreeGrafter"/>
</dbReference>
<dbReference type="AlphaFoldDB" id="A0AAW0XKZ2"/>
<evidence type="ECO:0000256" key="5">
    <source>
        <dbReference type="ARBA" id="ARBA00023136"/>
    </source>
</evidence>
<evidence type="ECO:0000313" key="12">
    <source>
        <dbReference type="EMBL" id="KAK8740401.1"/>
    </source>
</evidence>
<feature type="domain" description="Ig-like" evidence="11">
    <location>
        <begin position="163"/>
        <end position="262"/>
    </location>
</feature>
<dbReference type="InterPro" id="IPR013162">
    <property type="entry name" value="CD80_C2-set"/>
</dbReference>
<dbReference type="Gene3D" id="2.60.40.10">
    <property type="entry name" value="Immunoglobulins"/>
    <property type="match status" value="1"/>
</dbReference>
<feature type="compositionally biased region" description="Basic and acidic residues" evidence="8">
    <location>
        <begin position="424"/>
        <end position="438"/>
    </location>
</feature>
<sequence length="595" mass="65470">MSPSMVIKTLVLMVVTQVQGSQPNALNTGSDAAAGWPTLPPHFLLRNLPHQISNGVRSTDVSLIFDDSEIVVNPGDQLNLDCGVHGQSRYCIWESESGQILQVEDVYSNVFDGVSKPVNTVGNECGIVINSADIGHHGQWTCKVFVVGKSLVGTKNVIVTIKPTSPILEVDSSRGLVVTNEDETPVKCSVAAARPAVGIRWYLGDRDITVSAETEETPTDKGGIYKSVSTLRRTFQPSENGQLLTCSVTHKTLPVPENTSIALNVVFKPVEKPVSTFYQIRPGNDYEVKLNFSANPAPIRKEWRYGKSFENVEGSISIPGSDGHYRADIEDLGNGMYTAKLLVTGFTEADANKNYLLVVENDYGETQYKVKLSMHEAPKDTLSGGAVAGIIIVLLIVVAAVGAAGYARYRQMFCFAPLATPDPEEAKDTREEHSDTESARGTSTSHAANLKNRLGQLTQVFKKPKKDHDMKQDETEKKSLTKDEHNKGSPFKEQSPNEKEPPETTKVPEEIVSTNLYSEQNSTYDEHTEDKVFTENFPPVVNNENTMDKKEVVYAELDLGKGEPEKKTEVKAEDKTEYAQIVGTITDNREEEKKE</sequence>
<dbReference type="InterPro" id="IPR036179">
    <property type="entry name" value="Ig-like_dom_sf"/>
</dbReference>
<dbReference type="GO" id="GO:0007157">
    <property type="term" value="P:heterophilic cell-cell adhesion via plasma membrane cell adhesion molecules"/>
    <property type="evidence" value="ECO:0007669"/>
    <property type="project" value="TreeGrafter"/>
</dbReference>
<feature type="region of interest" description="Disordered" evidence="8">
    <location>
        <begin position="421"/>
        <end position="544"/>
    </location>
</feature>
<gene>
    <name evidence="12" type="ORF">OTU49_002893</name>
</gene>
<comment type="caution">
    <text evidence="12">The sequence shown here is derived from an EMBL/GenBank/DDBJ whole genome shotgun (WGS) entry which is preliminary data.</text>
</comment>
<feature type="compositionally biased region" description="Basic and acidic residues" evidence="8">
    <location>
        <begin position="495"/>
        <end position="509"/>
    </location>
</feature>
<feature type="signal peptide" evidence="10">
    <location>
        <begin position="1"/>
        <end position="20"/>
    </location>
</feature>
<name>A0AAW0XKZ2_CHEQU</name>
<evidence type="ECO:0000256" key="6">
    <source>
        <dbReference type="ARBA" id="ARBA00023157"/>
    </source>
</evidence>
<feature type="transmembrane region" description="Helical" evidence="9">
    <location>
        <begin position="382"/>
        <end position="407"/>
    </location>
</feature>
<dbReference type="GO" id="GO:0005912">
    <property type="term" value="C:adherens junction"/>
    <property type="evidence" value="ECO:0007669"/>
    <property type="project" value="TreeGrafter"/>
</dbReference>
<keyword evidence="3" id="KW-0677">Repeat</keyword>
<dbReference type="GO" id="GO:0016020">
    <property type="term" value="C:membrane"/>
    <property type="evidence" value="ECO:0007669"/>
    <property type="project" value="UniProtKB-SubCell"/>
</dbReference>
<keyword evidence="13" id="KW-1185">Reference proteome</keyword>
<feature type="compositionally biased region" description="Basic and acidic residues" evidence="8">
    <location>
        <begin position="524"/>
        <end position="533"/>
    </location>
</feature>
<dbReference type="EMBL" id="JARKIK010000033">
    <property type="protein sequence ID" value="KAK8740401.1"/>
    <property type="molecule type" value="Genomic_DNA"/>
</dbReference>
<evidence type="ECO:0000256" key="7">
    <source>
        <dbReference type="ARBA" id="ARBA00023180"/>
    </source>
</evidence>
<comment type="subcellular location">
    <subcellularLocation>
        <location evidence="1">Membrane</location>
    </subcellularLocation>
</comment>
<keyword evidence="4" id="KW-0130">Cell adhesion</keyword>
<feature type="compositionally biased region" description="Basic and acidic residues" evidence="8">
    <location>
        <begin position="466"/>
        <end position="487"/>
    </location>
</feature>
<evidence type="ECO:0000256" key="9">
    <source>
        <dbReference type="SAM" id="Phobius"/>
    </source>
</evidence>
<evidence type="ECO:0000256" key="10">
    <source>
        <dbReference type="SAM" id="SignalP"/>
    </source>
</evidence>
<proteinExistence type="predicted"/>
<keyword evidence="5 9" id="KW-0472">Membrane</keyword>
<keyword evidence="6" id="KW-1015">Disulfide bond</keyword>
<keyword evidence="7" id="KW-0325">Glycoprotein</keyword>
<reference evidence="12 13" key="1">
    <citation type="journal article" date="2024" name="BMC Genomics">
        <title>Genome assembly of redclaw crayfish (Cherax quadricarinatus) provides insights into its immune adaptation and hypoxia tolerance.</title>
        <authorList>
            <person name="Liu Z."/>
            <person name="Zheng J."/>
            <person name="Li H."/>
            <person name="Fang K."/>
            <person name="Wang S."/>
            <person name="He J."/>
            <person name="Zhou D."/>
            <person name="Weng S."/>
            <person name="Chi M."/>
            <person name="Gu Z."/>
            <person name="He J."/>
            <person name="Li F."/>
            <person name="Wang M."/>
        </authorList>
    </citation>
    <scope>NUCLEOTIDE SEQUENCE [LARGE SCALE GENOMIC DNA]</scope>
    <source>
        <strain evidence="12">ZL_2023a</strain>
    </source>
</reference>
<keyword evidence="2 10" id="KW-0732">Signal</keyword>
<evidence type="ECO:0000256" key="1">
    <source>
        <dbReference type="ARBA" id="ARBA00004370"/>
    </source>
</evidence>
<dbReference type="InterPro" id="IPR013783">
    <property type="entry name" value="Ig-like_fold"/>
</dbReference>
<evidence type="ECO:0000256" key="2">
    <source>
        <dbReference type="ARBA" id="ARBA00022729"/>
    </source>
</evidence>
<dbReference type="SUPFAM" id="SSF48726">
    <property type="entry name" value="Immunoglobulin"/>
    <property type="match status" value="2"/>
</dbReference>
<dbReference type="Pfam" id="PF08205">
    <property type="entry name" value="C2-set_2"/>
    <property type="match status" value="1"/>
</dbReference>
<dbReference type="PANTHER" id="PTHR23277:SF108">
    <property type="entry name" value="FASCICLIN-3"/>
    <property type="match status" value="1"/>
</dbReference>
<organism evidence="12 13">
    <name type="scientific">Cherax quadricarinatus</name>
    <name type="common">Australian red claw crayfish</name>
    <dbReference type="NCBI Taxonomy" id="27406"/>
    <lineage>
        <taxon>Eukaryota</taxon>
        <taxon>Metazoa</taxon>
        <taxon>Ecdysozoa</taxon>
        <taxon>Arthropoda</taxon>
        <taxon>Crustacea</taxon>
        <taxon>Multicrustacea</taxon>
        <taxon>Malacostraca</taxon>
        <taxon>Eumalacostraca</taxon>
        <taxon>Eucarida</taxon>
        <taxon>Decapoda</taxon>
        <taxon>Pleocyemata</taxon>
        <taxon>Astacidea</taxon>
        <taxon>Parastacoidea</taxon>
        <taxon>Parastacidae</taxon>
        <taxon>Cherax</taxon>
    </lineage>
</organism>
<accession>A0AAW0XKZ2</accession>
<dbReference type="InterPro" id="IPR007110">
    <property type="entry name" value="Ig-like_dom"/>
</dbReference>
<feature type="chain" id="PRO_5043721334" description="Ig-like domain-containing protein" evidence="10">
    <location>
        <begin position="21"/>
        <end position="595"/>
    </location>
</feature>
<dbReference type="PROSITE" id="PS50835">
    <property type="entry name" value="IG_LIKE"/>
    <property type="match status" value="1"/>
</dbReference>